<comment type="similarity">
    <text evidence="3">Belongs to the peptidase M50B family.</text>
</comment>
<evidence type="ECO:0000313" key="15">
    <source>
        <dbReference type="EMBL" id="MPM22239.1"/>
    </source>
</evidence>
<dbReference type="InterPro" id="IPR052348">
    <property type="entry name" value="Metallopeptidase_M50B"/>
</dbReference>
<keyword evidence="6 13" id="KW-0812">Transmembrane</keyword>
<evidence type="ECO:0000256" key="8">
    <source>
        <dbReference type="ARBA" id="ARBA00022801"/>
    </source>
</evidence>
<keyword evidence="11" id="KW-0482">Metalloprotease</keyword>
<accession>A0A644Y1L5</accession>
<keyword evidence="9" id="KW-0862">Zinc</keyword>
<evidence type="ECO:0000256" key="3">
    <source>
        <dbReference type="ARBA" id="ARBA00007931"/>
    </source>
</evidence>
<keyword evidence="12 13" id="KW-0472">Membrane</keyword>
<feature type="domain" description="Peptidase M50" evidence="14">
    <location>
        <begin position="17"/>
        <end position="182"/>
    </location>
</feature>
<name>A0A644Y1L5_9ZZZZ</name>
<dbReference type="GO" id="GO:0008237">
    <property type="term" value="F:metallopeptidase activity"/>
    <property type="evidence" value="ECO:0007669"/>
    <property type="project" value="UniProtKB-KW"/>
</dbReference>
<comment type="caution">
    <text evidence="15">The sequence shown here is derived from an EMBL/GenBank/DDBJ whole genome shotgun (WGS) entry which is preliminary data.</text>
</comment>
<evidence type="ECO:0000256" key="5">
    <source>
        <dbReference type="ARBA" id="ARBA00022670"/>
    </source>
</evidence>
<keyword evidence="8" id="KW-0378">Hydrolase</keyword>
<evidence type="ECO:0000256" key="10">
    <source>
        <dbReference type="ARBA" id="ARBA00022989"/>
    </source>
</evidence>
<dbReference type="Pfam" id="PF02163">
    <property type="entry name" value="Peptidase_M50"/>
    <property type="match status" value="1"/>
</dbReference>
<evidence type="ECO:0000256" key="12">
    <source>
        <dbReference type="ARBA" id="ARBA00023136"/>
    </source>
</evidence>
<dbReference type="CDD" id="cd06158">
    <property type="entry name" value="S2P-M50_like_1"/>
    <property type="match status" value="1"/>
</dbReference>
<comment type="subcellular location">
    <subcellularLocation>
        <location evidence="2">Cell membrane</location>
        <topology evidence="2">Multi-pass membrane protein</topology>
    </subcellularLocation>
</comment>
<evidence type="ECO:0000256" key="7">
    <source>
        <dbReference type="ARBA" id="ARBA00022723"/>
    </source>
</evidence>
<reference evidence="15" key="1">
    <citation type="submission" date="2019-08" db="EMBL/GenBank/DDBJ databases">
        <authorList>
            <person name="Kucharzyk K."/>
            <person name="Murdoch R.W."/>
            <person name="Higgins S."/>
            <person name="Loffler F."/>
        </authorList>
    </citation>
    <scope>NUCLEOTIDE SEQUENCE</scope>
</reference>
<evidence type="ECO:0000256" key="6">
    <source>
        <dbReference type="ARBA" id="ARBA00022692"/>
    </source>
</evidence>
<dbReference type="PANTHER" id="PTHR35864">
    <property type="entry name" value="ZINC METALLOPROTEASE MJ0611-RELATED"/>
    <property type="match status" value="1"/>
</dbReference>
<evidence type="ECO:0000259" key="14">
    <source>
        <dbReference type="Pfam" id="PF02163"/>
    </source>
</evidence>
<feature type="transmembrane region" description="Helical" evidence="13">
    <location>
        <begin position="124"/>
        <end position="144"/>
    </location>
</feature>
<evidence type="ECO:0000256" key="4">
    <source>
        <dbReference type="ARBA" id="ARBA00022475"/>
    </source>
</evidence>
<feature type="transmembrane region" description="Helical" evidence="13">
    <location>
        <begin position="173"/>
        <end position="191"/>
    </location>
</feature>
<dbReference type="InterPro" id="IPR008915">
    <property type="entry name" value="Peptidase_M50"/>
</dbReference>
<gene>
    <name evidence="15" type="ORF">SDC9_68690</name>
</gene>
<dbReference type="InterPro" id="IPR044537">
    <property type="entry name" value="Rip2-like"/>
</dbReference>
<evidence type="ECO:0000256" key="1">
    <source>
        <dbReference type="ARBA" id="ARBA00001947"/>
    </source>
</evidence>
<dbReference type="GO" id="GO:0046872">
    <property type="term" value="F:metal ion binding"/>
    <property type="evidence" value="ECO:0007669"/>
    <property type="project" value="UniProtKB-KW"/>
</dbReference>
<feature type="transmembrane region" description="Helical" evidence="13">
    <location>
        <begin position="50"/>
        <end position="68"/>
    </location>
</feature>
<feature type="transmembrane region" description="Helical" evidence="13">
    <location>
        <begin position="9"/>
        <end position="30"/>
    </location>
</feature>
<dbReference type="PANTHER" id="PTHR35864:SF1">
    <property type="entry name" value="ZINC METALLOPROTEASE YWHC-RELATED"/>
    <property type="match status" value="1"/>
</dbReference>
<evidence type="ECO:0000256" key="13">
    <source>
        <dbReference type="SAM" id="Phobius"/>
    </source>
</evidence>
<protein>
    <recommendedName>
        <fullName evidence="14">Peptidase M50 domain-containing protein</fullName>
    </recommendedName>
</protein>
<proteinExistence type="inferred from homology"/>
<dbReference type="GO" id="GO:0006508">
    <property type="term" value="P:proteolysis"/>
    <property type="evidence" value="ECO:0007669"/>
    <property type="project" value="UniProtKB-KW"/>
</dbReference>
<evidence type="ECO:0000256" key="9">
    <source>
        <dbReference type="ARBA" id="ARBA00022833"/>
    </source>
</evidence>
<comment type="cofactor">
    <cofactor evidence="1">
        <name>Zn(2+)</name>
        <dbReference type="ChEBI" id="CHEBI:29105"/>
    </cofactor>
</comment>
<keyword evidence="5" id="KW-0645">Protease</keyword>
<keyword evidence="10 13" id="KW-1133">Transmembrane helix</keyword>
<evidence type="ECO:0000256" key="11">
    <source>
        <dbReference type="ARBA" id="ARBA00023049"/>
    </source>
</evidence>
<feature type="transmembrane region" description="Helical" evidence="13">
    <location>
        <begin position="88"/>
        <end position="112"/>
    </location>
</feature>
<dbReference type="EMBL" id="VSSQ01003765">
    <property type="protein sequence ID" value="MPM22239.1"/>
    <property type="molecule type" value="Genomic_DNA"/>
</dbReference>
<keyword evidence="7" id="KW-0479">Metal-binding</keyword>
<evidence type="ECO:0000256" key="2">
    <source>
        <dbReference type="ARBA" id="ARBA00004651"/>
    </source>
</evidence>
<organism evidence="15">
    <name type="scientific">bioreactor metagenome</name>
    <dbReference type="NCBI Taxonomy" id="1076179"/>
    <lineage>
        <taxon>unclassified sequences</taxon>
        <taxon>metagenomes</taxon>
        <taxon>ecological metagenomes</taxon>
    </lineage>
</organism>
<keyword evidence="4" id="KW-1003">Cell membrane</keyword>
<dbReference type="AlphaFoldDB" id="A0A644Y1L5"/>
<sequence>MLQDFLENAIYLVPTALLSLTFHEFSHGWVAYKLGDPTAKEAGRLSLNPLVHLDPLGTIAMLLLRFGWAKPVPVNPMYFKNRKRDMAITAAAGPISNLLLAFICLFFFYAVVSFVPYGKPNTMLQTFLIIMVSLNVGLAVFNLLPISPLDGSKILYAVLPNATYFKIMRYEKYFMPVLFILLWTGLLSGPISWLRDLVISGMQAVILPIFRLLWS</sequence>
<dbReference type="GO" id="GO:0005886">
    <property type="term" value="C:plasma membrane"/>
    <property type="evidence" value="ECO:0007669"/>
    <property type="project" value="UniProtKB-SubCell"/>
</dbReference>